<organism evidence="1 2">
    <name type="scientific">Albidovulum salinarum</name>
    <dbReference type="NCBI Taxonomy" id="2984153"/>
    <lineage>
        <taxon>Bacteria</taxon>
        <taxon>Pseudomonadati</taxon>
        <taxon>Pseudomonadota</taxon>
        <taxon>Alphaproteobacteria</taxon>
        <taxon>Rhodobacterales</taxon>
        <taxon>Paracoccaceae</taxon>
        <taxon>Albidovulum</taxon>
    </lineage>
</organism>
<dbReference type="EMBL" id="JAOVQO010000025">
    <property type="protein sequence ID" value="MCU9850296.1"/>
    <property type="molecule type" value="Genomic_DNA"/>
</dbReference>
<reference evidence="1 2" key="1">
    <citation type="submission" date="2022-10" db="EMBL/GenBank/DDBJ databases">
        <title>Defluviimonas sp. nov., isolated from ocean surface sediments.</title>
        <authorList>
            <person name="He W."/>
            <person name="Wang L."/>
            <person name="Zhang D.-F."/>
        </authorList>
    </citation>
    <scope>NUCLEOTIDE SEQUENCE [LARGE SCALE GENOMIC DNA]</scope>
    <source>
        <strain evidence="1 2">WL0024</strain>
    </source>
</reference>
<evidence type="ECO:0000313" key="1">
    <source>
        <dbReference type="EMBL" id="MCU9850296.1"/>
    </source>
</evidence>
<dbReference type="Proteomes" id="UP001209535">
    <property type="component" value="Unassembled WGS sequence"/>
</dbReference>
<dbReference type="RefSeq" id="WP_263340218.1">
    <property type="nucleotide sequence ID" value="NZ_JAOVQO010000025.1"/>
</dbReference>
<accession>A0ABT2X8L6</accession>
<comment type="caution">
    <text evidence="1">The sequence shown here is derived from an EMBL/GenBank/DDBJ whole genome shotgun (WGS) entry which is preliminary data.</text>
</comment>
<protein>
    <submittedName>
        <fullName evidence="1">Toxin-activating lysine-acyltransferase</fullName>
    </submittedName>
</protein>
<evidence type="ECO:0000313" key="2">
    <source>
        <dbReference type="Proteomes" id="UP001209535"/>
    </source>
</evidence>
<name>A0ABT2X8L6_9RHOB</name>
<proteinExistence type="predicted"/>
<keyword evidence="2" id="KW-1185">Reference proteome</keyword>
<gene>
    <name evidence="1" type="ORF">OEZ60_20115</name>
</gene>
<sequence>MWASVSEEVDAKIRDQIKAGTFPVRLKPEDWQSGSINWLLDVIAPDRATTGRVIANFRQVVKEGELRMHPHIGGLVEPEMLEKMGASQTKGE</sequence>